<feature type="non-terminal residue" evidence="2">
    <location>
        <position position="80"/>
    </location>
</feature>
<dbReference type="EMBL" id="LAZR01064371">
    <property type="protein sequence ID" value="KKK57655.1"/>
    <property type="molecule type" value="Genomic_DNA"/>
</dbReference>
<protein>
    <submittedName>
        <fullName evidence="2">Uncharacterized protein</fullName>
    </submittedName>
</protein>
<gene>
    <name evidence="2" type="ORF">LCGC14_3052280</name>
</gene>
<dbReference type="AlphaFoldDB" id="A0A0F8X9I9"/>
<comment type="caution">
    <text evidence="2">The sequence shown here is derived from an EMBL/GenBank/DDBJ whole genome shotgun (WGS) entry which is preliminary data.</text>
</comment>
<accession>A0A0F8X9I9</accession>
<organism evidence="2">
    <name type="scientific">marine sediment metagenome</name>
    <dbReference type="NCBI Taxonomy" id="412755"/>
    <lineage>
        <taxon>unclassified sequences</taxon>
        <taxon>metagenomes</taxon>
        <taxon>ecological metagenomes</taxon>
    </lineage>
</organism>
<feature type="region of interest" description="Disordered" evidence="1">
    <location>
        <begin position="1"/>
        <end position="26"/>
    </location>
</feature>
<reference evidence="2" key="1">
    <citation type="journal article" date="2015" name="Nature">
        <title>Complex archaea that bridge the gap between prokaryotes and eukaryotes.</title>
        <authorList>
            <person name="Spang A."/>
            <person name="Saw J.H."/>
            <person name="Jorgensen S.L."/>
            <person name="Zaremba-Niedzwiedzka K."/>
            <person name="Martijn J."/>
            <person name="Lind A.E."/>
            <person name="van Eijk R."/>
            <person name="Schleper C."/>
            <person name="Guy L."/>
            <person name="Ettema T.J."/>
        </authorList>
    </citation>
    <scope>NUCLEOTIDE SEQUENCE</scope>
</reference>
<evidence type="ECO:0000256" key="1">
    <source>
        <dbReference type="SAM" id="MobiDB-lite"/>
    </source>
</evidence>
<sequence length="80" mass="9055">MSITEREVEQAKASGGRTVQLDPPGIESLRLGPYHNPVTGQEFRLPASPSHIMWYMTGRKYGNKPLMYGHASEELRAKWL</sequence>
<evidence type="ECO:0000313" key="2">
    <source>
        <dbReference type="EMBL" id="KKK57655.1"/>
    </source>
</evidence>
<name>A0A0F8X9I9_9ZZZZ</name>
<feature type="compositionally biased region" description="Basic and acidic residues" evidence="1">
    <location>
        <begin position="1"/>
        <end position="10"/>
    </location>
</feature>
<proteinExistence type="predicted"/>